<evidence type="ECO:0000313" key="6">
    <source>
        <dbReference type="Proteomes" id="UP001165190"/>
    </source>
</evidence>
<dbReference type="Pfam" id="PF00076">
    <property type="entry name" value="RRM_1"/>
    <property type="match status" value="1"/>
</dbReference>
<gene>
    <name evidence="5" type="ORF">HRI_003501900</name>
</gene>
<dbReference type="GO" id="GO:0003729">
    <property type="term" value="F:mRNA binding"/>
    <property type="evidence" value="ECO:0007669"/>
    <property type="project" value="TreeGrafter"/>
</dbReference>
<proteinExistence type="predicted"/>
<comment type="caution">
    <text evidence="5">The sequence shown here is derived from an EMBL/GenBank/DDBJ whole genome shotgun (WGS) entry which is preliminary data.</text>
</comment>
<dbReference type="InterPro" id="IPR000504">
    <property type="entry name" value="RRM_dom"/>
</dbReference>
<dbReference type="PANTHER" id="PTHR48025">
    <property type="entry name" value="OS02G0815200 PROTEIN"/>
    <property type="match status" value="1"/>
</dbReference>
<feature type="region of interest" description="Disordered" evidence="3">
    <location>
        <begin position="348"/>
        <end position="416"/>
    </location>
</feature>
<feature type="compositionally biased region" description="Polar residues" evidence="3">
    <location>
        <begin position="491"/>
        <end position="517"/>
    </location>
</feature>
<dbReference type="PANTHER" id="PTHR48025:SF1">
    <property type="entry name" value="RRM DOMAIN-CONTAINING PROTEIN"/>
    <property type="match status" value="1"/>
</dbReference>
<dbReference type="Gene3D" id="3.30.70.330">
    <property type="match status" value="1"/>
</dbReference>
<evidence type="ECO:0000256" key="2">
    <source>
        <dbReference type="PROSITE-ProRule" id="PRU00176"/>
    </source>
</evidence>
<evidence type="ECO:0000259" key="4">
    <source>
        <dbReference type="PROSITE" id="PS50102"/>
    </source>
</evidence>
<evidence type="ECO:0000256" key="3">
    <source>
        <dbReference type="SAM" id="MobiDB-lite"/>
    </source>
</evidence>
<organism evidence="5 6">
    <name type="scientific">Hibiscus trionum</name>
    <name type="common">Flower of an hour</name>
    <dbReference type="NCBI Taxonomy" id="183268"/>
    <lineage>
        <taxon>Eukaryota</taxon>
        <taxon>Viridiplantae</taxon>
        <taxon>Streptophyta</taxon>
        <taxon>Embryophyta</taxon>
        <taxon>Tracheophyta</taxon>
        <taxon>Spermatophyta</taxon>
        <taxon>Magnoliopsida</taxon>
        <taxon>eudicotyledons</taxon>
        <taxon>Gunneridae</taxon>
        <taxon>Pentapetalae</taxon>
        <taxon>rosids</taxon>
        <taxon>malvids</taxon>
        <taxon>Malvales</taxon>
        <taxon>Malvaceae</taxon>
        <taxon>Malvoideae</taxon>
        <taxon>Hibiscus</taxon>
    </lineage>
</organism>
<dbReference type="InterPro" id="IPR035979">
    <property type="entry name" value="RBD_domain_sf"/>
</dbReference>
<dbReference type="SMART" id="SM00360">
    <property type="entry name" value="RRM"/>
    <property type="match status" value="1"/>
</dbReference>
<keyword evidence="6" id="KW-1185">Reference proteome</keyword>
<keyword evidence="1 2" id="KW-0694">RNA-binding</keyword>
<dbReference type="SUPFAM" id="SSF54928">
    <property type="entry name" value="RNA-binding domain, RBD"/>
    <property type="match status" value="1"/>
</dbReference>
<evidence type="ECO:0000256" key="1">
    <source>
        <dbReference type="ARBA" id="ARBA00022884"/>
    </source>
</evidence>
<name>A0A9W7IMD3_HIBTR</name>
<feature type="compositionally biased region" description="Basic and acidic residues" evidence="3">
    <location>
        <begin position="348"/>
        <end position="381"/>
    </location>
</feature>
<feature type="domain" description="RRM" evidence="4">
    <location>
        <begin position="15"/>
        <end position="95"/>
    </location>
</feature>
<accession>A0A9W7IMD3</accession>
<dbReference type="CDD" id="cd00590">
    <property type="entry name" value="RRM_SF"/>
    <property type="match status" value="1"/>
</dbReference>
<dbReference type="EMBL" id="BSYR01000031">
    <property type="protein sequence ID" value="GMI98326.1"/>
    <property type="molecule type" value="Genomic_DNA"/>
</dbReference>
<feature type="region of interest" description="Disordered" evidence="3">
    <location>
        <begin position="445"/>
        <end position="517"/>
    </location>
</feature>
<evidence type="ECO:0000313" key="5">
    <source>
        <dbReference type="EMBL" id="GMI98326.1"/>
    </source>
</evidence>
<dbReference type="PROSITE" id="PS50102">
    <property type="entry name" value="RRM"/>
    <property type="match status" value="1"/>
</dbReference>
<protein>
    <recommendedName>
        <fullName evidence="4">RRM domain-containing protein</fullName>
    </recommendedName>
</protein>
<sequence>MRSTPMRVNPRSQEWTVFIDNLSKRVQRSALKELFEFHGKVKRVYIPYRNPRPKYSESTFAFVAFGTKEEQQKAIHHLDRSKVDGRIIRVTTARFRVNHQGNHPPRQQPSGAFPRNFSRSYRDTLMKNTQAEDKLEGKQFQDETKTAEVEKQAEIDIGSKKISPQRTALKHGVCKSQKKFYLQTKELEWLDACMAGVIKEGFDLEFVQRALGNDDIEVTLSKWGIDNETIVIRFISREEMENSINNKKEALYYWFKHLGPLLIDGVPHFYTKVDLEGILLLCWHENFFRNLGERWGIFVEVESETKQKIRLDVASIMIRTPNSTTIPKEFDLVSRGYSYNIKTRLRSQKMDTKNEDREDSNHNLADIWHDSYSDSTGDRRSGKQNFSPTDCSPSGSRKDGEPFEMHPGNWDHPAAFPKDLNGGANYVGNEVFLGLGIREQKATRVESWVDSPEPSRPNVHHTGLAHQAGPPPHTTQSPTRLSNRHPPTGQMLPTQSPLKSTRSTPPQTSQPLSAINR</sequence>
<dbReference type="Proteomes" id="UP001165190">
    <property type="component" value="Unassembled WGS sequence"/>
</dbReference>
<dbReference type="InterPro" id="IPR012677">
    <property type="entry name" value="Nucleotide-bd_a/b_plait_sf"/>
</dbReference>
<dbReference type="AlphaFoldDB" id="A0A9W7IMD3"/>
<dbReference type="OrthoDB" id="1080235at2759"/>
<feature type="compositionally biased region" description="Polar residues" evidence="3">
    <location>
        <begin position="383"/>
        <end position="395"/>
    </location>
</feature>
<reference evidence="5" key="1">
    <citation type="submission" date="2023-05" db="EMBL/GenBank/DDBJ databases">
        <title>Genome and transcriptome analyses reveal genes involved in the formation of fine ridges on petal epidermal cells in Hibiscus trionum.</title>
        <authorList>
            <person name="Koshimizu S."/>
            <person name="Masuda S."/>
            <person name="Ishii T."/>
            <person name="Shirasu K."/>
            <person name="Hoshino A."/>
            <person name="Arita M."/>
        </authorList>
    </citation>
    <scope>NUCLEOTIDE SEQUENCE</scope>
    <source>
        <strain evidence="5">Hamamatsu line</strain>
    </source>
</reference>
<dbReference type="InterPro" id="IPR050502">
    <property type="entry name" value="Euk_RNA-bind_prot"/>
</dbReference>